<comment type="caution">
    <text evidence="22">The sequence shown here is derived from an EMBL/GenBank/DDBJ whole genome shotgun (WGS) entry which is preliminary data.</text>
</comment>
<proteinExistence type="inferred from homology"/>
<evidence type="ECO:0000256" key="9">
    <source>
        <dbReference type="ARBA" id="ARBA00022618"/>
    </source>
</evidence>
<keyword evidence="16 20" id="KW-0131">Cell cycle</keyword>
<dbReference type="GO" id="GO:0071949">
    <property type="term" value="F:FAD binding"/>
    <property type="evidence" value="ECO:0007669"/>
    <property type="project" value="InterPro"/>
</dbReference>
<evidence type="ECO:0000256" key="15">
    <source>
        <dbReference type="ARBA" id="ARBA00023002"/>
    </source>
</evidence>
<gene>
    <name evidence="20 22" type="primary">murB</name>
    <name evidence="22" type="ORF">JRA39_003764</name>
    <name evidence="23" type="ORF">KDV35_19265</name>
</gene>
<keyword evidence="12 20" id="KW-0521">NADP</keyword>
<dbReference type="PROSITE" id="PS51387">
    <property type="entry name" value="FAD_PCMH"/>
    <property type="match status" value="1"/>
</dbReference>
<evidence type="ECO:0000256" key="5">
    <source>
        <dbReference type="ARBA" id="ARBA00010485"/>
    </source>
</evidence>
<evidence type="ECO:0000256" key="18">
    <source>
        <dbReference type="ARBA" id="ARBA00031026"/>
    </source>
</evidence>
<keyword evidence="11 20" id="KW-0274">FAD</keyword>
<evidence type="ECO:0000256" key="1">
    <source>
        <dbReference type="ARBA" id="ARBA00001974"/>
    </source>
</evidence>
<dbReference type="InterPro" id="IPR016167">
    <property type="entry name" value="FAD-bd_PCMH_sub1"/>
</dbReference>
<dbReference type="GO" id="GO:0005829">
    <property type="term" value="C:cytosol"/>
    <property type="evidence" value="ECO:0007669"/>
    <property type="project" value="TreeGrafter"/>
</dbReference>
<comment type="cofactor">
    <cofactor evidence="1 20">
        <name>FAD</name>
        <dbReference type="ChEBI" id="CHEBI:57692"/>
    </cofactor>
</comment>
<dbReference type="GO" id="GO:0008360">
    <property type="term" value="P:regulation of cell shape"/>
    <property type="evidence" value="ECO:0007669"/>
    <property type="project" value="UniProtKB-KW"/>
</dbReference>
<keyword evidence="17 20" id="KW-0961">Cell wall biogenesis/degradation</keyword>
<comment type="catalytic activity">
    <reaction evidence="19 20">
        <text>UDP-N-acetyl-alpha-D-muramate + NADP(+) = UDP-N-acetyl-3-O-(1-carboxyvinyl)-alpha-D-glucosamine + NADPH + H(+)</text>
        <dbReference type="Rhea" id="RHEA:12248"/>
        <dbReference type="ChEBI" id="CHEBI:15378"/>
        <dbReference type="ChEBI" id="CHEBI:57783"/>
        <dbReference type="ChEBI" id="CHEBI:58349"/>
        <dbReference type="ChEBI" id="CHEBI:68483"/>
        <dbReference type="ChEBI" id="CHEBI:70757"/>
        <dbReference type="EC" id="1.3.1.98"/>
    </reaction>
</comment>
<keyword evidence="14 20" id="KW-0573">Peptidoglycan synthesis</keyword>
<evidence type="ECO:0000313" key="22">
    <source>
        <dbReference type="EMBL" id="EMP9434641.1"/>
    </source>
</evidence>
<comment type="subcellular location">
    <subcellularLocation>
        <location evidence="3 20">Cytoplasm</location>
    </subcellularLocation>
</comment>
<name>A0AAI9MYF3_PROST</name>
<evidence type="ECO:0000256" key="8">
    <source>
        <dbReference type="ARBA" id="ARBA00022490"/>
    </source>
</evidence>
<dbReference type="PANTHER" id="PTHR21071">
    <property type="entry name" value="UDP-N-ACETYLENOLPYRUVOYLGLUCOSAMINE REDUCTASE"/>
    <property type="match status" value="1"/>
</dbReference>
<evidence type="ECO:0000256" key="4">
    <source>
        <dbReference type="ARBA" id="ARBA00004752"/>
    </source>
</evidence>
<dbReference type="HAMAP" id="MF_00037">
    <property type="entry name" value="MurB"/>
    <property type="match status" value="1"/>
</dbReference>
<evidence type="ECO:0000256" key="3">
    <source>
        <dbReference type="ARBA" id="ARBA00004496"/>
    </source>
</evidence>
<feature type="active site" evidence="20">
    <location>
        <position position="161"/>
    </location>
</feature>
<dbReference type="GO" id="GO:0009252">
    <property type="term" value="P:peptidoglycan biosynthetic process"/>
    <property type="evidence" value="ECO:0007669"/>
    <property type="project" value="UniProtKB-UniRule"/>
</dbReference>
<evidence type="ECO:0000256" key="14">
    <source>
        <dbReference type="ARBA" id="ARBA00022984"/>
    </source>
</evidence>
<evidence type="ECO:0000256" key="10">
    <source>
        <dbReference type="ARBA" id="ARBA00022630"/>
    </source>
</evidence>
<protein>
    <recommendedName>
        <fullName evidence="7 20">UDP-N-acetylenolpyruvoylglucosamine reductase</fullName>
        <ecNumber evidence="6 20">1.3.1.98</ecNumber>
    </recommendedName>
    <alternativeName>
        <fullName evidence="18 20">UDP-N-acetylmuramate dehydrogenase</fullName>
    </alternativeName>
</protein>
<comment type="pathway">
    <text evidence="4 20">Cell wall biogenesis; peptidoglycan biosynthesis.</text>
</comment>
<dbReference type="GO" id="GO:0071555">
    <property type="term" value="P:cell wall organization"/>
    <property type="evidence" value="ECO:0007669"/>
    <property type="project" value="UniProtKB-KW"/>
</dbReference>
<evidence type="ECO:0000313" key="23">
    <source>
        <dbReference type="EMBL" id="MER5078977.1"/>
    </source>
</evidence>
<feature type="active site" evidence="20">
    <location>
        <position position="327"/>
    </location>
</feature>
<dbReference type="InterPro" id="IPR036318">
    <property type="entry name" value="FAD-bd_PCMH-like_sf"/>
</dbReference>
<dbReference type="Gene3D" id="3.30.465.10">
    <property type="match status" value="1"/>
</dbReference>
<dbReference type="InterPro" id="IPR016166">
    <property type="entry name" value="FAD-bd_PCMH"/>
</dbReference>
<dbReference type="InterPro" id="IPR016169">
    <property type="entry name" value="FAD-bd_PCMH_sub2"/>
</dbReference>
<dbReference type="Proteomes" id="UP001495779">
    <property type="component" value="Unassembled WGS sequence"/>
</dbReference>
<dbReference type="GO" id="GO:0008762">
    <property type="term" value="F:UDP-N-acetylmuramate dehydrogenase activity"/>
    <property type="evidence" value="ECO:0007669"/>
    <property type="project" value="UniProtKB-UniRule"/>
</dbReference>
<organism evidence="22">
    <name type="scientific">Providencia stuartii</name>
    <dbReference type="NCBI Taxonomy" id="588"/>
    <lineage>
        <taxon>Bacteria</taxon>
        <taxon>Pseudomonadati</taxon>
        <taxon>Pseudomonadota</taxon>
        <taxon>Gammaproteobacteria</taxon>
        <taxon>Enterobacterales</taxon>
        <taxon>Morganellaceae</taxon>
        <taxon>Providencia</taxon>
    </lineage>
</organism>
<dbReference type="InterPro" id="IPR036635">
    <property type="entry name" value="MurB_C_sf"/>
</dbReference>
<comment type="function">
    <text evidence="2 20">Cell wall formation.</text>
</comment>
<reference evidence="23 24" key="1">
    <citation type="submission" date="2021-04" db="EMBL/GenBank/DDBJ databases">
        <title>Determining the burden of carbapenem-resistant Enterobacterales from a tertiary public heath setting in Bangladesh: a clinical, epidemiological, and molecular study.</title>
        <authorList>
            <person name="Farzana R."/>
            <person name="Walsh T.R."/>
        </authorList>
    </citation>
    <scope>NUCLEOTIDE SEQUENCE [LARGE SCALE GENOMIC DNA]</scope>
    <source>
        <strain evidence="23">Dmpro_s316</strain>
        <strain evidence="24">dmpro_s316</strain>
    </source>
</reference>
<keyword evidence="15 20" id="KW-0560">Oxidoreductase</keyword>
<accession>A0AAI9MYF3</accession>
<dbReference type="SUPFAM" id="SSF56194">
    <property type="entry name" value="Uridine diphospho-N-Acetylenolpyruvylglucosamine reductase, MurB, C-terminal domain"/>
    <property type="match status" value="1"/>
</dbReference>
<evidence type="ECO:0000256" key="16">
    <source>
        <dbReference type="ARBA" id="ARBA00023306"/>
    </source>
</evidence>
<evidence type="ECO:0000256" key="20">
    <source>
        <dbReference type="HAMAP-Rule" id="MF_00037"/>
    </source>
</evidence>
<evidence type="ECO:0000256" key="12">
    <source>
        <dbReference type="ARBA" id="ARBA00022857"/>
    </source>
</evidence>
<dbReference type="RefSeq" id="WP_154624963.1">
    <property type="nucleotide sequence ID" value="NZ_CP095443.1"/>
</dbReference>
<dbReference type="GO" id="GO:0051301">
    <property type="term" value="P:cell division"/>
    <property type="evidence" value="ECO:0007669"/>
    <property type="project" value="UniProtKB-KW"/>
</dbReference>
<dbReference type="EMBL" id="JAGSRH010000053">
    <property type="protein sequence ID" value="MER5078977.1"/>
    <property type="molecule type" value="Genomic_DNA"/>
</dbReference>
<feature type="active site" description="Proton donor" evidence="20">
    <location>
        <position position="231"/>
    </location>
</feature>
<evidence type="ECO:0000259" key="21">
    <source>
        <dbReference type="PROSITE" id="PS51387"/>
    </source>
</evidence>
<dbReference type="Pfam" id="PF01565">
    <property type="entry name" value="FAD_binding_4"/>
    <property type="match status" value="1"/>
</dbReference>
<dbReference type="NCBIfam" id="NF000755">
    <property type="entry name" value="PRK00046.1"/>
    <property type="match status" value="1"/>
</dbReference>
<dbReference type="AlphaFoldDB" id="A0AAI9MYF3"/>
<feature type="domain" description="FAD-binding PCMH-type" evidence="21">
    <location>
        <begin position="15"/>
        <end position="185"/>
    </location>
</feature>
<dbReference type="Gene3D" id="3.30.43.10">
    <property type="entry name" value="Uridine Diphospho-n-acetylenolpyruvylglucosamine Reductase, domain 2"/>
    <property type="match status" value="1"/>
</dbReference>
<evidence type="ECO:0000256" key="2">
    <source>
        <dbReference type="ARBA" id="ARBA00003921"/>
    </source>
</evidence>
<dbReference type="SUPFAM" id="SSF56176">
    <property type="entry name" value="FAD-binding/transporter-associated domain-like"/>
    <property type="match status" value="1"/>
</dbReference>
<evidence type="ECO:0000313" key="24">
    <source>
        <dbReference type="Proteomes" id="UP001495779"/>
    </source>
</evidence>
<evidence type="ECO:0000256" key="19">
    <source>
        <dbReference type="ARBA" id="ARBA00048914"/>
    </source>
</evidence>
<keyword evidence="9 20" id="KW-0132">Cell division</keyword>
<evidence type="ECO:0000256" key="7">
    <source>
        <dbReference type="ARBA" id="ARBA00015188"/>
    </source>
</evidence>
<dbReference type="Gene3D" id="3.90.78.10">
    <property type="entry name" value="UDP-N-acetylenolpyruvoylglucosamine reductase, C-terminal domain"/>
    <property type="match status" value="1"/>
</dbReference>
<dbReference type="Pfam" id="PF02873">
    <property type="entry name" value="MurB_C"/>
    <property type="match status" value="1"/>
</dbReference>
<dbReference type="NCBIfam" id="TIGR00179">
    <property type="entry name" value="murB"/>
    <property type="match status" value="1"/>
</dbReference>
<keyword evidence="8 20" id="KW-0963">Cytoplasm</keyword>
<evidence type="ECO:0000256" key="17">
    <source>
        <dbReference type="ARBA" id="ARBA00023316"/>
    </source>
</evidence>
<dbReference type="EC" id="1.3.1.98" evidence="6 20"/>
<dbReference type="EMBL" id="AAZDVE040000043">
    <property type="protein sequence ID" value="EMP9434641.1"/>
    <property type="molecule type" value="Genomic_DNA"/>
</dbReference>
<dbReference type="InterPro" id="IPR006094">
    <property type="entry name" value="Oxid_FAD_bind_N"/>
</dbReference>
<keyword evidence="10 20" id="KW-0285">Flavoprotein</keyword>
<evidence type="ECO:0000256" key="11">
    <source>
        <dbReference type="ARBA" id="ARBA00022827"/>
    </source>
</evidence>
<dbReference type="InterPro" id="IPR011601">
    <property type="entry name" value="MurB_C"/>
</dbReference>
<dbReference type="InterPro" id="IPR003170">
    <property type="entry name" value="MurB"/>
</dbReference>
<dbReference type="PANTHER" id="PTHR21071:SF4">
    <property type="entry name" value="UDP-N-ACETYLENOLPYRUVOYLGLUCOSAMINE REDUCTASE"/>
    <property type="match status" value="1"/>
</dbReference>
<keyword evidence="13 20" id="KW-0133">Cell shape</keyword>
<sequence>MNPSLELKPFNSFGIDATAKSICIAESAEAIYQQWLEAKKQQLPVLILGGGSNVLFIDNFDGVVILNRIKGINVTETADDWQVYSAAGENWHQFIEYLMNNGINGAENLALIPGCVGSAPIQNIGAYGVELKDICEYVDMLHLITGETVRIQAEECRFGYRDSIFKHEYQDDYIIIGVGFKLSKQWTPKLTYGDLALLDPETVTPQQVFDSVCNTRKMKLPDPAITGNAGSFFKNPIISADKAQQIKQLYPTCPQYLQEDGSVKVAAGWLIDQCGLKGYELGGAAVHTRQALVIINKNQATGNDVVNLARHISQTVHSHFGIMLEPEVRFIGKNGEINPMDCIL</sequence>
<reference evidence="22" key="2">
    <citation type="submission" date="2024-02" db="EMBL/GenBank/DDBJ databases">
        <authorList>
            <consortium name="Clinical and Environmental Microbiology Branch: Whole genome sequencing antimicrobial resistance pathogens in the healthcare setting"/>
        </authorList>
    </citation>
    <scope>NUCLEOTIDE SEQUENCE</scope>
    <source>
        <strain evidence="22">2020GO-00142</strain>
    </source>
</reference>
<dbReference type="NCBIfam" id="NF010478">
    <property type="entry name" value="PRK13903.1"/>
    <property type="match status" value="1"/>
</dbReference>
<comment type="similarity">
    <text evidence="5 20">Belongs to the MurB family.</text>
</comment>
<evidence type="ECO:0000256" key="6">
    <source>
        <dbReference type="ARBA" id="ARBA00012518"/>
    </source>
</evidence>
<evidence type="ECO:0000256" key="13">
    <source>
        <dbReference type="ARBA" id="ARBA00022960"/>
    </source>
</evidence>